<dbReference type="Proteomes" id="UP001165263">
    <property type="component" value="Unassembled WGS sequence"/>
</dbReference>
<dbReference type="SUPFAM" id="SSF51735">
    <property type="entry name" value="NAD(P)-binding Rossmann-fold domains"/>
    <property type="match status" value="1"/>
</dbReference>
<dbReference type="InterPro" id="IPR051783">
    <property type="entry name" value="NAD(P)-dependent_oxidoreduct"/>
</dbReference>
<dbReference type="Pfam" id="PF01370">
    <property type="entry name" value="Epimerase"/>
    <property type="match status" value="1"/>
</dbReference>
<comment type="caution">
    <text evidence="2">The sequence shown here is derived from an EMBL/GenBank/DDBJ whole genome shotgun (WGS) entry which is preliminary data.</text>
</comment>
<evidence type="ECO:0000259" key="1">
    <source>
        <dbReference type="Pfam" id="PF01370"/>
    </source>
</evidence>
<dbReference type="Gene3D" id="3.40.50.720">
    <property type="entry name" value="NAD(P)-binding Rossmann-like Domain"/>
    <property type="match status" value="1"/>
</dbReference>
<organism evidence="2 3">
    <name type="scientific">Telluria mixta</name>
    <dbReference type="NCBI Taxonomy" id="34071"/>
    <lineage>
        <taxon>Bacteria</taxon>
        <taxon>Pseudomonadati</taxon>
        <taxon>Pseudomonadota</taxon>
        <taxon>Betaproteobacteria</taxon>
        <taxon>Burkholderiales</taxon>
        <taxon>Oxalobacteraceae</taxon>
        <taxon>Telluria group</taxon>
        <taxon>Telluria</taxon>
    </lineage>
</organism>
<dbReference type="InterPro" id="IPR036291">
    <property type="entry name" value="NAD(P)-bd_dom_sf"/>
</dbReference>
<name>A0ABT2C7F7_9BURK</name>
<evidence type="ECO:0000313" key="2">
    <source>
        <dbReference type="EMBL" id="MCS0633276.1"/>
    </source>
</evidence>
<feature type="domain" description="NAD-dependent epimerase/dehydratase" evidence="1">
    <location>
        <begin position="7"/>
        <end position="171"/>
    </location>
</feature>
<accession>A0ABT2C7F7</accession>
<dbReference type="PANTHER" id="PTHR48079:SF6">
    <property type="entry name" value="NAD(P)-BINDING DOMAIN-CONTAINING PROTEIN-RELATED"/>
    <property type="match status" value="1"/>
</dbReference>
<dbReference type="RefSeq" id="WP_259452259.1">
    <property type="nucleotide sequence ID" value="NZ_CP119520.1"/>
</dbReference>
<gene>
    <name evidence="2" type="ORF">NX786_28460</name>
</gene>
<reference evidence="2" key="1">
    <citation type="submission" date="2022-08" db="EMBL/GenBank/DDBJ databases">
        <title>Reclassification of Massilia species as members of the genera Telluria, Duganella, Pseudoduganella, Mokoshia gen. nov. and Zemynaea gen. nov. using orthogonal and non-orthogonal genome-based approaches.</title>
        <authorList>
            <person name="Bowman J.P."/>
        </authorList>
    </citation>
    <scope>NUCLEOTIDE SEQUENCE</scope>
    <source>
        <strain evidence="2">LMG 11547</strain>
    </source>
</reference>
<keyword evidence="3" id="KW-1185">Reference proteome</keyword>
<protein>
    <submittedName>
        <fullName evidence="2">NAD(P)H-binding protein</fullName>
    </submittedName>
</protein>
<dbReference type="EMBL" id="JANUHC010000013">
    <property type="protein sequence ID" value="MCS0633276.1"/>
    <property type="molecule type" value="Genomic_DNA"/>
</dbReference>
<dbReference type="PANTHER" id="PTHR48079">
    <property type="entry name" value="PROTEIN YEEZ"/>
    <property type="match status" value="1"/>
</dbReference>
<dbReference type="InterPro" id="IPR001509">
    <property type="entry name" value="Epimerase_deHydtase"/>
</dbReference>
<evidence type="ECO:0000313" key="3">
    <source>
        <dbReference type="Proteomes" id="UP001165263"/>
    </source>
</evidence>
<sequence length="335" mass="35736">MNDNRTVLVLGASGGIGGEVARQLALAGWQVRGMKRALAAPTLDGDGIAWTGGDAMSPADVARAAQGCAVIVHAVNPPGYRDWGRLVLPMLDNTIAAAEANGALVVLPGTVYNYGPDAFPSIAEDAPQHPATRKGGLRVRMEAALQAYAERGGRALIVRAGDFFGPRAGNSWFAQGLVKPGKPVDRIANPAAPGVGHQWAYLPDVAATMVALIGRRHALDPFARFHMNGHWDPDGTAMCAAIARVVARRGGRATVGAFPWWLVRLATPFNDTLRELWEMRYLWRQPVRLDNARLVEVLGTEPHTPLDAAVERTLEGLGCLPPGTSAQRQVQSVFG</sequence>
<proteinExistence type="predicted"/>